<organism evidence="1 2">
    <name type="scientific">Neisseria gonorrhoeae</name>
    <dbReference type="NCBI Taxonomy" id="485"/>
    <lineage>
        <taxon>Bacteria</taxon>
        <taxon>Pseudomonadati</taxon>
        <taxon>Pseudomonadota</taxon>
        <taxon>Betaproteobacteria</taxon>
        <taxon>Neisseriales</taxon>
        <taxon>Neisseriaceae</taxon>
        <taxon>Neisseria</taxon>
    </lineage>
</organism>
<sequence>MWQIRKNRTENLHNAPNYPILLLKQNLFFKENNEYQENLRFVCCCRFYCFDSLCQRNQNRCQQHALFRSRRAKAGGNGSRYGR</sequence>
<accession>A0AAX2TNV7</accession>
<name>A0AAX2TNV7_NEIGO</name>
<reference evidence="1 2" key="1">
    <citation type="submission" date="2019-04" db="EMBL/GenBank/DDBJ databases">
        <title>The CDC panel for molecular diagnostics of ciprofloxacin resistance and its use for research and clinical development.</title>
        <authorList>
            <person name="Liu H."/>
            <person name="Tang K."/>
            <person name="Pham C."/>
            <person name="Schmerer M."/>
        </authorList>
    </citation>
    <scope>NUCLEOTIDE SEQUENCE [LARGE SCALE GENOMIC DNA]</scope>
    <source>
        <strain evidence="1 2">LRRBGS_0742</strain>
    </source>
</reference>
<dbReference type="Proteomes" id="UP000307092">
    <property type="component" value="Unassembled WGS sequence"/>
</dbReference>
<proteinExistence type="predicted"/>
<gene>
    <name evidence="1" type="ORF">E8M63_09310</name>
</gene>
<dbReference type="AlphaFoldDB" id="A0AAX2TNV7"/>
<evidence type="ECO:0000313" key="1">
    <source>
        <dbReference type="EMBL" id="TJX04863.1"/>
    </source>
</evidence>
<evidence type="ECO:0000313" key="2">
    <source>
        <dbReference type="Proteomes" id="UP000307092"/>
    </source>
</evidence>
<comment type="caution">
    <text evidence="1">The sequence shown here is derived from an EMBL/GenBank/DDBJ whole genome shotgun (WGS) entry which is preliminary data.</text>
</comment>
<protein>
    <submittedName>
        <fullName evidence="1">Uncharacterized protein</fullName>
    </submittedName>
</protein>
<dbReference type="EMBL" id="SUQX01000019">
    <property type="protein sequence ID" value="TJX04863.1"/>
    <property type="molecule type" value="Genomic_DNA"/>
</dbReference>